<accession>A0A4Y2RE21</accession>
<protein>
    <submittedName>
        <fullName evidence="1">Uncharacterized protein</fullName>
    </submittedName>
</protein>
<evidence type="ECO:0000313" key="1">
    <source>
        <dbReference type="EMBL" id="GBN74028.1"/>
    </source>
</evidence>
<keyword evidence="2" id="KW-1185">Reference proteome</keyword>
<proteinExistence type="predicted"/>
<evidence type="ECO:0000313" key="2">
    <source>
        <dbReference type="Proteomes" id="UP000499080"/>
    </source>
</evidence>
<dbReference type="EMBL" id="BGPR01016750">
    <property type="protein sequence ID" value="GBN74028.1"/>
    <property type="molecule type" value="Genomic_DNA"/>
</dbReference>
<name>A0A4Y2RE21_ARAVE</name>
<dbReference type="Proteomes" id="UP000499080">
    <property type="component" value="Unassembled WGS sequence"/>
</dbReference>
<sequence length="107" mass="12035">MQDGVTAHTAIRAKTVSPANSPGERVIAHTFPNTCPARSPDLNLRLLWVGFRQDMYQIARQMHGVEAQHRIFLIPIDMLCAAVDMQVVHFQHVVDRQGIHVEHTGCK</sequence>
<comment type="caution">
    <text evidence="1">The sequence shown here is derived from an EMBL/GenBank/DDBJ whole genome shotgun (WGS) entry which is preliminary data.</text>
</comment>
<dbReference type="AlphaFoldDB" id="A0A4Y2RE21"/>
<reference evidence="1 2" key="1">
    <citation type="journal article" date="2019" name="Sci. Rep.">
        <title>Orb-weaving spider Araneus ventricosus genome elucidates the spidroin gene catalogue.</title>
        <authorList>
            <person name="Kono N."/>
            <person name="Nakamura H."/>
            <person name="Ohtoshi R."/>
            <person name="Moran D.A.P."/>
            <person name="Shinohara A."/>
            <person name="Yoshida Y."/>
            <person name="Fujiwara M."/>
            <person name="Mori M."/>
            <person name="Tomita M."/>
            <person name="Arakawa K."/>
        </authorList>
    </citation>
    <scope>NUCLEOTIDE SEQUENCE [LARGE SCALE GENOMIC DNA]</scope>
</reference>
<organism evidence="1 2">
    <name type="scientific">Araneus ventricosus</name>
    <name type="common">Orbweaver spider</name>
    <name type="synonym">Epeira ventricosa</name>
    <dbReference type="NCBI Taxonomy" id="182803"/>
    <lineage>
        <taxon>Eukaryota</taxon>
        <taxon>Metazoa</taxon>
        <taxon>Ecdysozoa</taxon>
        <taxon>Arthropoda</taxon>
        <taxon>Chelicerata</taxon>
        <taxon>Arachnida</taxon>
        <taxon>Araneae</taxon>
        <taxon>Araneomorphae</taxon>
        <taxon>Entelegynae</taxon>
        <taxon>Araneoidea</taxon>
        <taxon>Araneidae</taxon>
        <taxon>Araneus</taxon>
    </lineage>
</organism>
<gene>
    <name evidence="1" type="ORF">AVEN_189754_1</name>
</gene>